<feature type="compositionally biased region" description="Basic and acidic residues" evidence="1">
    <location>
        <begin position="58"/>
        <end position="68"/>
    </location>
</feature>
<organism evidence="2 3">
    <name type="scientific">Actibacterium pelagium</name>
    <dbReference type="NCBI Taxonomy" id="2029103"/>
    <lineage>
        <taxon>Bacteria</taxon>
        <taxon>Pseudomonadati</taxon>
        <taxon>Pseudomonadota</taxon>
        <taxon>Alphaproteobacteria</taxon>
        <taxon>Rhodobacterales</taxon>
        <taxon>Roseobacteraceae</taxon>
        <taxon>Actibacterium</taxon>
    </lineage>
</organism>
<feature type="region of interest" description="Disordered" evidence="1">
    <location>
        <begin position="36"/>
        <end position="68"/>
    </location>
</feature>
<comment type="caution">
    <text evidence="2">The sequence shown here is derived from an EMBL/GenBank/DDBJ whole genome shotgun (WGS) entry which is preliminary data.</text>
</comment>
<gene>
    <name evidence="2" type="ORF">GCM10011517_13380</name>
</gene>
<dbReference type="Proteomes" id="UP000606730">
    <property type="component" value="Unassembled WGS sequence"/>
</dbReference>
<dbReference type="EMBL" id="BMKN01000001">
    <property type="protein sequence ID" value="GGE46965.1"/>
    <property type="molecule type" value="Genomic_DNA"/>
</dbReference>
<proteinExistence type="predicted"/>
<reference evidence="2" key="1">
    <citation type="journal article" date="2014" name="Int. J. Syst. Evol. Microbiol.">
        <title>Complete genome sequence of Corynebacterium casei LMG S-19264T (=DSM 44701T), isolated from a smear-ripened cheese.</title>
        <authorList>
            <consortium name="US DOE Joint Genome Institute (JGI-PGF)"/>
            <person name="Walter F."/>
            <person name="Albersmeier A."/>
            <person name="Kalinowski J."/>
            <person name="Ruckert C."/>
        </authorList>
    </citation>
    <scope>NUCLEOTIDE SEQUENCE</scope>
    <source>
        <strain evidence="2">CGMCC 1.16012</strain>
    </source>
</reference>
<protein>
    <recommendedName>
        <fullName evidence="4">Protein required for attachment to host cells</fullName>
    </recommendedName>
</protein>
<keyword evidence="3" id="KW-1185">Reference proteome</keyword>
<reference evidence="2" key="2">
    <citation type="submission" date="2020-09" db="EMBL/GenBank/DDBJ databases">
        <authorList>
            <person name="Sun Q."/>
            <person name="Zhou Y."/>
        </authorList>
    </citation>
    <scope>NUCLEOTIDE SEQUENCE</scope>
    <source>
        <strain evidence="2">CGMCC 1.16012</strain>
    </source>
</reference>
<dbReference type="Pfam" id="PF18856">
    <property type="entry name" value="baeRF_family12"/>
    <property type="match status" value="1"/>
</dbReference>
<dbReference type="RefSeq" id="WP_095595846.1">
    <property type="nucleotide sequence ID" value="NZ_BMKN01000001.1"/>
</dbReference>
<evidence type="ECO:0000313" key="3">
    <source>
        <dbReference type="Proteomes" id="UP000606730"/>
    </source>
</evidence>
<dbReference type="AlphaFoldDB" id="A0A917AEE4"/>
<sequence length="144" mass="15526">MKVVQTLVVVANEKEARFLVNSGVGKGLVQTDHLTGAEQPGYADTPGRSQATGGGARHGFDRSTDERTQRRDHFVDEILDKTKEIWAKNGYDRLILSAPSKTLGALRGKLDGPLAEALTAELSKDLVPIPLSELSDHFATVAAF</sequence>
<evidence type="ECO:0000313" key="2">
    <source>
        <dbReference type="EMBL" id="GGE46965.1"/>
    </source>
</evidence>
<accession>A0A917AEE4</accession>
<name>A0A917AEE4_9RHOB</name>
<evidence type="ECO:0008006" key="4">
    <source>
        <dbReference type="Google" id="ProtNLM"/>
    </source>
</evidence>
<dbReference type="InterPro" id="IPR041374">
    <property type="entry name" value="BaeRF_family12"/>
</dbReference>
<dbReference type="OrthoDB" id="9812459at2"/>
<evidence type="ECO:0000256" key="1">
    <source>
        <dbReference type="SAM" id="MobiDB-lite"/>
    </source>
</evidence>